<dbReference type="InterPro" id="IPR058210">
    <property type="entry name" value="SACS/Nov_dom"/>
</dbReference>
<dbReference type="InterPro" id="IPR052957">
    <property type="entry name" value="Auxin_embryo_med"/>
</dbReference>
<dbReference type="GeneID" id="30026086"/>
<dbReference type="EMBL" id="AZHB01000074">
    <property type="protein sequence ID" value="OAA40905.1"/>
    <property type="molecule type" value="Genomic_DNA"/>
</dbReference>
<protein>
    <submittedName>
        <fullName evidence="3">ATPase-like, ATP-binding domain protein</fullName>
    </submittedName>
</protein>
<gene>
    <name evidence="3" type="ORF">ISF_09794</name>
</gene>
<dbReference type="PANTHER" id="PTHR32387">
    <property type="entry name" value="WU:FJ29H11"/>
    <property type="match status" value="1"/>
</dbReference>
<proteinExistence type="predicted"/>
<name>A0A167C8P0_CORFA</name>
<keyword evidence="3" id="KW-0067">ATP-binding</keyword>
<sequence>MGKHISSAQARDIVQKLGEKWGLPDATMMTAIEAWNPEYRRALDRTFLSLENAASHSIKTLAKELYGSDARFVFELLQNADDNKFSEAAKRATAPYITFKVYRSKIIVECNEDGFTERDLTAICDVGQSTKSTEYGYIGAKGIGFKSVFIAASKVYIQSGNFSFKFEHKKEDPGLGMVRPIWVEPAEELPGPLTRMTLWLHDDEADADDLREIIVNQLDSLQESCLLFLKNLQRIQVQHYGDEDLLLKTTRFAKNKFDEYRTKLTRNIVTVVGDTTTCEVYHVTKQKARDLAESVGRTTSGSATAMAGVSSAEVILAFPLNELYEPKCDSRQELFAFLPLCFHDYKFIIQSDFDTTGNRQGIIVTSKRNCELRKWIATAFVTAVLEFCQHPTLCYQWPVFLPNSDENTWDDFWAGLNAEIKQRLAEAQILKSRSLHQLRRIDDVRRVPSDFHVNGEPLFNDEEKDIFISSKYLPKLQRILSGYGLKLAHCGELLNLVEQDMQSQEPRMHSEACPEEWHSAVSLLLGSFIEKGWLVDRLRSLPLLPLSNGKWTSANASTVYFPVAEGIPIPLKLELDILSQDGCQNRHRMDLFRLLGASEASIGFIQSSIIRLNAKQSQQFYSDIRAHLHFLYRTHRHSSSKMSSAQIFIVTNDNKWTAVQRNDIYLWSSTDPYSARVLLAETSPDSGIDVKFTLDIYMLEVPSLPSSDHPTWERWLYDFVGVRERLRLVAPNGNDLSDALSFVLQHRLESFLGLLEHVWNHEASQLLANRVWMRKMRGIEASDLCQVKYSVTLQDTWLPHKALKAKVEQYISDDDGGYGFPFLDMVPSDATGQLDPKWGFLSNNFGVGSEDSLKFYLEILKSIERINDVFRDLSLGQFQRIYDLYVVIAMKHAVENDSVAATKSLKEFFEDSCIFASDSEDTMKGGLYDYVWRGPLKMRKRPALQPLYQRTVGDKLAVIEQLFHQTLEIPSASLDDIIEELKAIREDDEGTENIMELYKYLDKSRYSVTKMSSAFRNNALIMVESQGQRGWYKTSDTLWSSSAPIRGKVTLDAHYEDLESFFVSKMGVKSLTLDMVYDELVQAPQSMSMDDITVSLLALSNLLRDESAARGPDPLRGAKIFPVKYGNNEPVLRSAEADFAIADRVHLQEHFGGKVALLNFDLEDIHRLRPLLSWLGLESRFLSNSVREITSVPPESGNIVMASGRDLHRKAYYILRVAATYGSPKYQDDPDELYQLLRDAETLETDDMHVTLQLSQNGKTIPIEDSSPNIHIGESNSGLKFYLPKKKKVQSIAFSSVLPRKLLWWLKGYPDGRVEDREDVAAISALSLVLSCDVRVLDEILTRQGILQTDVDNVDEFDDDSDDDDEEDDGDLTPDAQSQTETLTEETAQSHMRGERAAFSEPPLRPQLRDSSNLGSFSPQRFMQEPSFTPDLFSTTQTWHLPTSSLVTGGNDRYRAILERVVNSARVASFPSRGSPGVFNMDSLRGALFDDAGTSSFHGYEVGQAYSSNTQHERDLKVGAAGELYVFELLSSLHLPGWGRNNWQSRIRTWVNVHPDYTDLEPWNNRETSDFVYDDTTGEFTAHLVDRGYLSSAEWEGARPKYFIEVKSTTSDCGTPFYMSGNQYDLMQSKHQSQDRSEVYMILRVFGLRGSLGMCAYLDPEELRQNGQLLFTVPNWSVVPA</sequence>
<keyword evidence="4" id="KW-1185">Reference proteome</keyword>
<evidence type="ECO:0000313" key="3">
    <source>
        <dbReference type="EMBL" id="OAA40905.1"/>
    </source>
</evidence>
<accession>A0A167C8P0</accession>
<dbReference type="PANTHER" id="PTHR32387:SF0">
    <property type="entry name" value="PROTEIN NO VEIN"/>
    <property type="match status" value="1"/>
</dbReference>
<dbReference type="NCBIfam" id="NF047352">
    <property type="entry name" value="P_loop_sacsin"/>
    <property type="match status" value="1"/>
</dbReference>
<evidence type="ECO:0000256" key="1">
    <source>
        <dbReference type="SAM" id="MobiDB-lite"/>
    </source>
</evidence>
<dbReference type="Gene3D" id="3.30.565.10">
    <property type="entry name" value="Histidine kinase-like ATPase, C-terminal domain"/>
    <property type="match status" value="1"/>
</dbReference>
<dbReference type="InterPro" id="IPR036890">
    <property type="entry name" value="HATPase_C_sf"/>
</dbReference>
<dbReference type="SUPFAM" id="SSF55874">
    <property type="entry name" value="ATPase domain of HSP90 chaperone/DNA topoisomerase II/histidine kinase"/>
    <property type="match status" value="1"/>
</dbReference>
<dbReference type="RefSeq" id="XP_018699423.1">
    <property type="nucleotide sequence ID" value="XM_018853395.1"/>
</dbReference>
<feature type="compositionally biased region" description="Polar residues" evidence="1">
    <location>
        <begin position="1375"/>
        <end position="1390"/>
    </location>
</feature>
<organism evidence="3 4">
    <name type="scientific">Cordyceps fumosorosea (strain ARSEF 2679)</name>
    <name type="common">Isaria fumosorosea</name>
    <dbReference type="NCBI Taxonomy" id="1081104"/>
    <lineage>
        <taxon>Eukaryota</taxon>
        <taxon>Fungi</taxon>
        <taxon>Dikarya</taxon>
        <taxon>Ascomycota</taxon>
        <taxon>Pezizomycotina</taxon>
        <taxon>Sordariomycetes</taxon>
        <taxon>Hypocreomycetidae</taxon>
        <taxon>Hypocreales</taxon>
        <taxon>Cordycipitaceae</taxon>
        <taxon>Cordyceps</taxon>
    </lineage>
</organism>
<evidence type="ECO:0000259" key="2">
    <source>
        <dbReference type="Pfam" id="PF25794"/>
    </source>
</evidence>
<feature type="compositionally biased region" description="Polar residues" evidence="1">
    <location>
        <begin position="1409"/>
        <end position="1421"/>
    </location>
</feature>
<feature type="region of interest" description="Disordered" evidence="1">
    <location>
        <begin position="1352"/>
        <end position="1421"/>
    </location>
</feature>
<dbReference type="Proteomes" id="UP000076744">
    <property type="component" value="Unassembled WGS sequence"/>
</dbReference>
<dbReference type="STRING" id="1081104.A0A167C8P0"/>
<comment type="caution">
    <text evidence="3">The sequence shown here is derived from an EMBL/GenBank/DDBJ whole genome shotgun (WGS) entry which is preliminary data.</text>
</comment>
<evidence type="ECO:0000313" key="4">
    <source>
        <dbReference type="Proteomes" id="UP000076744"/>
    </source>
</evidence>
<feature type="compositionally biased region" description="Acidic residues" evidence="1">
    <location>
        <begin position="1352"/>
        <end position="1372"/>
    </location>
</feature>
<dbReference type="Pfam" id="PF25794">
    <property type="entry name" value="SACS"/>
    <property type="match status" value="1"/>
</dbReference>
<feature type="domain" description="Sacsin/Nov" evidence="2">
    <location>
        <begin position="59"/>
        <end position="149"/>
    </location>
</feature>
<keyword evidence="3" id="KW-0547">Nucleotide-binding</keyword>
<dbReference type="OrthoDB" id="1262810at2759"/>
<reference evidence="3 4" key="1">
    <citation type="journal article" date="2016" name="Genome Biol. Evol.">
        <title>Divergent and convergent evolution of fungal pathogenicity.</title>
        <authorList>
            <person name="Shang Y."/>
            <person name="Xiao G."/>
            <person name="Zheng P."/>
            <person name="Cen K."/>
            <person name="Zhan S."/>
            <person name="Wang C."/>
        </authorList>
    </citation>
    <scope>NUCLEOTIDE SEQUENCE [LARGE SCALE GENOMIC DNA]</scope>
    <source>
        <strain evidence="3 4">ARSEF 2679</strain>
    </source>
</reference>
<dbReference type="GO" id="GO:0005524">
    <property type="term" value="F:ATP binding"/>
    <property type="evidence" value="ECO:0007669"/>
    <property type="project" value="UniProtKB-KW"/>
</dbReference>